<dbReference type="InterPro" id="IPR038765">
    <property type="entry name" value="Papain-like_cys_pep_sf"/>
</dbReference>
<reference evidence="3 4" key="1">
    <citation type="submission" date="2019-04" db="EMBL/GenBank/DDBJ databases">
        <authorList>
            <consortium name="Pathogen Informatics"/>
        </authorList>
    </citation>
    <scope>NUCLEOTIDE SEQUENCE [LARGE SCALE GENOMIC DNA]</scope>
    <source>
        <strain evidence="3 4">K36395</strain>
    </source>
</reference>
<comment type="caution">
    <text evidence="3">The sequence shown here is derived from an EMBL/GenBank/DDBJ whole genome shotgun (WGS) entry which is preliminary data.</text>
</comment>
<dbReference type="PDB" id="8A47">
    <property type="method" value="X-ray"/>
    <property type="resolution" value="2.34 A"/>
    <property type="chains" value="C=41-339"/>
</dbReference>
<protein>
    <submittedName>
        <fullName evidence="3">IgG-degrading protease</fullName>
    </submittedName>
</protein>
<reference evidence="5" key="2">
    <citation type="journal article" date="2022" name="Nat. Commun.">
        <title>Extensive substrate recognition by the streptococcal antibody-degrading enzymes IdeS and EndoS.</title>
        <authorList>
            <person name="Sudol A.S.L."/>
            <person name="Butler J."/>
            <person name="Ivory D.P."/>
            <person name="Tews I."/>
            <person name="Crispin M."/>
        </authorList>
    </citation>
    <scope>X-RAY CRYSTALLOGRAPHY (2.34 ANGSTROMS) OF 40-339</scope>
</reference>
<dbReference type="RefSeq" id="WP_014407497.1">
    <property type="nucleotide sequence ID" value="NZ_CAAHGV010000006.1"/>
</dbReference>
<gene>
    <name evidence="3" type="primary">mac</name>
    <name evidence="3" type="ORF">SAMEA1711581_00766</name>
</gene>
<feature type="domain" description="Ig protease IdeS" evidence="2">
    <location>
        <begin position="47"/>
        <end position="337"/>
    </location>
</feature>
<feature type="signal peptide" evidence="1">
    <location>
        <begin position="1"/>
        <end position="29"/>
    </location>
</feature>
<evidence type="ECO:0000313" key="3">
    <source>
        <dbReference type="EMBL" id="VHD04998.1"/>
    </source>
</evidence>
<keyword evidence="3" id="KW-0378">Hydrolase</keyword>
<keyword evidence="1" id="KW-0732">Signal</keyword>
<proteinExistence type="evidence at protein level"/>
<dbReference type="AlphaFoldDB" id="A0A8B6IYA1"/>
<sequence>MRKRCYSTSAVVLAAVTLFALSVDRGVIADSFSANQEIRYSEVTPYHVTSVWTKGVTPPAKFTQGEDVFHAPYVANQGWYDITKTFNGKDDLLCGAATAGNMLHWWFDQNNEKIEAYLKKHPDKQKIMFGDQELLDVRKVINTKGDQTNSELFNYFRDKAFPGLSARRIGVMPDLVLDMFINGYYLNVYKTQTTDVNRTYQEKDRRGGIFDAVFTRGDQSKLLTSRHDFKEKTLKEISDLIKKELTEGKALGLSHTYANVRINHVINLWGADFDSNGNLEAIYVTDSDSNASIGMKKYFVGVNSAGKVAISAKEIKEDNIGAQVLGLFTLSTGQDSWNQTN</sequence>
<dbReference type="GO" id="GO:0006508">
    <property type="term" value="P:proteolysis"/>
    <property type="evidence" value="ECO:0007669"/>
    <property type="project" value="UniProtKB-KW"/>
</dbReference>
<keyword evidence="5" id="KW-0002">3D-structure</keyword>
<feature type="chain" id="PRO_5032649309" evidence="1">
    <location>
        <begin position="30"/>
        <end position="341"/>
    </location>
</feature>
<evidence type="ECO:0000313" key="4">
    <source>
        <dbReference type="Proteomes" id="UP000353394"/>
    </source>
</evidence>
<dbReference type="SUPFAM" id="SSF54001">
    <property type="entry name" value="Cysteine proteinases"/>
    <property type="match status" value="1"/>
</dbReference>
<dbReference type="Pfam" id="PF09028">
    <property type="entry name" value="Mac-1"/>
    <property type="match status" value="1"/>
</dbReference>
<evidence type="ECO:0000256" key="1">
    <source>
        <dbReference type="SAM" id="SignalP"/>
    </source>
</evidence>
<dbReference type="GO" id="GO:0008233">
    <property type="term" value="F:peptidase activity"/>
    <property type="evidence" value="ECO:0007669"/>
    <property type="project" value="UniProtKB-KW"/>
</dbReference>
<dbReference type="SMR" id="A0A8B6IYA1"/>
<dbReference type="Gene3D" id="3.90.70.10">
    <property type="entry name" value="Cysteine proteinases"/>
    <property type="match status" value="2"/>
</dbReference>
<keyword evidence="3" id="KW-0645">Protease</keyword>
<dbReference type="InterPro" id="IPR015117">
    <property type="entry name" value="IdeS"/>
</dbReference>
<name>A0A8B6IYA1_STRPY</name>
<evidence type="ECO:0007829" key="5">
    <source>
        <dbReference type="PDB" id="8A47"/>
    </source>
</evidence>
<accession>A0A8B6IYA1</accession>
<organism evidence="3 4">
    <name type="scientific">Streptococcus pyogenes</name>
    <dbReference type="NCBI Taxonomy" id="1314"/>
    <lineage>
        <taxon>Bacteria</taxon>
        <taxon>Bacillati</taxon>
        <taxon>Bacillota</taxon>
        <taxon>Bacilli</taxon>
        <taxon>Lactobacillales</taxon>
        <taxon>Streptococcaceae</taxon>
        <taxon>Streptococcus</taxon>
    </lineage>
</organism>
<dbReference type="EMBL" id="CAAIJW010000004">
    <property type="protein sequence ID" value="VHD04998.1"/>
    <property type="molecule type" value="Genomic_DNA"/>
</dbReference>
<dbReference type="Proteomes" id="UP000353394">
    <property type="component" value="Unassembled WGS sequence"/>
</dbReference>
<evidence type="ECO:0000259" key="2">
    <source>
        <dbReference type="Pfam" id="PF09028"/>
    </source>
</evidence>